<dbReference type="Proteomes" id="UP001235939">
    <property type="component" value="Chromosome 09"/>
</dbReference>
<feature type="compositionally biased region" description="Basic residues" evidence="5">
    <location>
        <begin position="9"/>
        <end position="19"/>
    </location>
</feature>
<dbReference type="SMART" id="SM00382">
    <property type="entry name" value="AAA"/>
    <property type="match status" value="1"/>
</dbReference>
<keyword evidence="4" id="KW-0175">Coiled coil</keyword>
<dbReference type="InterPro" id="IPR027417">
    <property type="entry name" value="P-loop_NTPase"/>
</dbReference>
<gene>
    <name evidence="7" type="ORF">LAZ67_9002773</name>
</gene>
<dbReference type="CDD" id="cd03221">
    <property type="entry name" value="ABCF_EF-3"/>
    <property type="match status" value="1"/>
</dbReference>
<dbReference type="PANTHER" id="PTHR19211:SF14">
    <property type="entry name" value="ATP-BINDING CASSETTE SUB-FAMILY F MEMBER 1"/>
    <property type="match status" value="1"/>
</dbReference>
<feature type="domain" description="ABC transporter" evidence="6">
    <location>
        <begin position="57"/>
        <end position="297"/>
    </location>
</feature>
<proteinExistence type="predicted"/>
<evidence type="ECO:0000256" key="2">
    <source>
        <dbReference type="ARBA" id="ARBA00022741"/>
    </source>
</evidence>
<dbReference type="Gene3D" id="3.40.50.300">
    <property type="entry name" value="P-loop containing nucleotide triphosphate hydrolases"/>
    <property type="match status" value="1"/>
</dbReference>
<evidence type="ECO:0000256" key="4">
    <source>
        <dbReference type="SAM" id="Coils"/>
    </source>
</evidence>
<dbReference type="Pfam" id="PF00005">
    <property type="entry name" value="ABC_tran"/>
    <property type="match status" value="1"/>
</dbReference>
<keyword evidence="8" id="KW-1185">Reference proteome</keyword>
<evidence type="ECO:0000313" key="7">
    <source>
        <dbReference type="EMBL" id="UYV72358.1"/>
    </source>
</evidence>
<dbReference type="EMBL" id="CP092871">
    <property type="protein sequence ID" value="UYV72358.1"/>
    <property type="molecule type" value="Genomic_DNA"/>
</dbReference>
<evidence type="ECO:0000256" key="5">
    <source>
        <dbReference type="SAM" id="MobiDB-lite"/>
    </source>
</evidence>
<evidence type="ECO:0000259" key="6">
    <source>
        <dbReference type="PROSITE" id="PS50893"/>
    </source>
</evidence>
<evidence type="ECO:0000256" key="3">
    <source>
        <dbReference type="ARBA" id="ARBA00022840"/>
    </source>
</evidence>
<feature type="region of interest" description="Disordered" evidence="5">
    <location>
        <begin position="1"/>
        <end position="20"/>
    </location>
</feature>
<protein>
    <submittedName>
        <fullName evidence="7">ABCF1</fullName>
    </submittedName>
</protein>
<dbReference type="SUPFAM" id="SSF52540">
    <property type="entry name" value="P-loop containing nucleoside triphosphate hydrolases"/>
    <property type="match status" value="1"/>
</dbReference>
<sequence length="525" mass="60041">MGKNQLSRRDKKAQKRKEKFAKTCDEVSRKFREPNQSDCGVQHVISRPDIHDGATLLHLTDIKMTAGRRVLLENAEIRLRKGRKYGLVGRNGLGKTTLLRNMVNGTFQIPSTIDMYLCEQDPVISKDVTVFQYLLDSNAKVTALQKEAERLEDEPDSIERLNTIYEELDAYRADASEARARKILKGLGFLEKMQNGKASSLSGGWVQRLSLARALYIQPDLLLLDEPTNHLDIDAVLWLQVYLHSWKKTLIVVSHYQDFLNQVCTDIIHLDNRTLTPYKGAYNVFQLPPENVIFSDDDSDRREQQWDDTNFEAGYKNIANLPLIDSENIYLPPLHIKLGLMKNFVKAMDRNASGFAYLKQKFSSISEAKIKEGIFVGPQIRELQQDGNFQNSLNEVEAAAWNSFRNVCKNFLGSVKVENYRDIVNDLLLSYKALVCNMSLKIHFLHSHLDFFPDNLGAVSDEHGERFHQDISSMEKRYQELAKYPFLINQEKLTTDAFRAVGPHQRGASCTSTTKKLVIKAFFGR</sequence>
<organism evidence="7 8">
    <name type="scientific">Cordylochernes scorpioides</name>
    <dbReference type="NCBI Taxonomy" id="51811"/>
    <lineage>
        <taxon>Eukaryota</taxon>
        <taxon>Metazoa</taxon>
        <taxon>Ecdysozoa</taxon>
        <taxon>Arthropoda</taxon>
        <taxon>Chelicerata</taxon>
        <taxon>Arachnida</taxon>
        <taxon>Pseudoscorpiones</taxon>
        <taxon>Cheliferoidea</taxon>
        <taxon>Chernetidae</taxon>
        <taxon>Cordylochernes</taxon>
    </lineage>
</organism>
<dbReference type="InterPro" id="IPR003439">
    <property type="entry name" value="ABC_transporter-like_ATP-bd"/>
</dbReference>
<keyword evidence="3" id="KW-0067">ATP-binding</keyword>
<dbReference type="InterPro" id="IPR050611">
    <property type="entry name" value="ABCF"/>
</dbReference>
<dbReference type="InterPro" id="IPR003593">
    <property type="entry name" value="AAA+_ATPase"/>
</dbReference>
<keyword evidence="2" id="KW-0547">Nucleotide-binding</keyword>
<keyword evidence="1" id="KW-0677">Repeat</keyword>
<evidence type="ECO:0000313" key="8">
    <source>
        <dbReference type="Proteomes" id="UP001235939"/>
    </source>
</evidence>
<evidence type="ECO:0000256" key="1">
    <source>
        <dbReference type="ARBA" id="ARBA00022737"/>
    </source>
</evidence>
<reference evidence="7 8" key="1">
    <citation type="submission" date="2022-01" db="EMBL/GenBank/DDBJ databases">
        <title>A chromosomal length assembly of Cordylochernes scorpioides.</title>
        <authorList>
            <person name="Zeh D."/>
            <person name="Zeh J."/>
        </authorList>
    </citation>
    <scope>NUCLEOTIDE SEQUENCE [LARGE SCALE GENOMIC DNA]</scope>
    <source>
        <strain evidence="7">IN4F17</strain>
        <tissue evidence="7">Whole Body</tissue>
    </source>
</reference>
<feature type="coiled-coil region" evidence="4">
    <location>
        <begin position="134"/>
        <end position="181"/>
    </location>
</feature>
<name>A0ABY6KXE4_9ARAC</name>
<dbReference type="PROSITE" id="PS50893">
    <property type="entry name" value="ABC_TRANSPORTER_2"/>
    <property type="match status" value="1"/>
</dbReference>
<dbReference type="PANTHER" id="PTHR19211">
    <property type="entry name" value="ATP-BINDING TRANSPORT PROTEIN-RELATED"/>
    <property type="match status" value="1"/>
</dbReference>
<accession>A0ABY6KXE4</accession>